<evidence type="ECO:0000313" key="5">
    <source>
        <dbReference type="Proteomes" id="UP001240226"/>
    </source>
</evidence>
<organism evidence="4 5">
    <name type="scientific">Escherichia phage Zappy</name>
    <dbReference type="NCBI Taxonomy" id="3056228"/>
    <lineage>
        <taxon>Viruses</taxon>
        <taxon>Duplodnaviria</taxon>
        <taxon>Heunggongvirae</taxon>
        <taxon>Uroviricota</taxon>
        <taxon>Caudoviricetes</taxon>
        <taxon>Autographivirales</taxon>
        <taxon>Autotranscriptaviridae</taxon>
        <taxon>Studiervirinae</taxon>
        <taxon>Kayfunavirus</taxon>
        <taxon>Kayfunavirus zappy</taxon>
    </lineage>
</organism>
<dbReference type="Gene3D" id="1.20.5.1240">
    <property type="entry name" value="Endo-n-acetylneuraminidase"/>
    <property type="match status" value="1"/>
</dbReference>
<accession>A0AA50F0T1</accession>
<name>A0AA50F0T1_9CAUD</name>
<keyword evidence="2" id="KW-0946">Virion</keyword>
<dbReference type="PROSITE" id="PS51688">
    <property type="entry name" value="ICA"/>
    <property type="match status" value="1"/>
</dbReference>
<dbReference type="CDD" id="cd10144">
    <property type="entry name" value="Peptidase_S74_CIMCD"/>
    <property type="match status" value="1"/>
</dbReference>
<dbReference type="Proteomes" id="UP001240226">
    <property type="component" value="Segment"/>
</dbReference>
<keyword evidence="2" id="KW-1227">Viral tail protein</keyword>
<dbReference type="InterPro" id="IPR030392">
    <property type="entry name" value="S74_ICA"/>
</dbReference>
<dbReference type="Gene3D" id="1.20.5.100">
    <property type="entry name" value="Cytochrome c1, transmembrane anchor, C-terminal"/>
    <property type="match status" value="1"/>
</dbReference>
<reference evidence="4" key="1">
    <citation type="submission" date="2023-04" db="EMBL/GenBank/DDBJ databases">
        <authorList>
            <person name="Kongsomboonchoke P."/>
        </authorList>
    </citation>
    <scope>NUCLEOTIDE SEQUENCE</scope>
</reference>
<dbReference type="GO" id="GO:0098015">
    <property type="term" value="C:virus tail"/>
    <property type="evidence" value="ECO:0007669"/>
    <property type="project" value="UniProtKB-KW"/>
</dbReference>
<gene>
    <name evidence="4" type="ORF">OCLPNDPH_00049</name>
</gene>
<feature type="domain" description="Peptidase S74" evidence="3">
    <location>
        <begin position="1"/>
        <end position="128"/>
    </location>
</feature>
<evidence type="ECO:0000256" key="1">
    <source>
        <dbReference type="ARBA" id="ARBA00004328"/>
    </source>
</evidence>
<sequence length="128" mass="14821">MYQWLDAVQLKGNDARIHFGVIAQQIRDVFIAHGLMDENSTNCRYAVLCYDKYPRMTDTVFSHNEIIEHTDEEGNVTTTEEPVFTEVVIHEGGEEWGVRPDGIFFAEAAYQRRKLERIEARLSALEQK</sequence>
<evidence type="ECO:0000259" key="3">
    <source>
        <dbReference type="PROSITE" id="PS51688"/>
    </source>
</evidence>
<dbReference type="Gene3D" id="3.30.2460.10">
    <property type="entry name" value="Endo-n-acetylneuraminidase domain"/>
    <property type="match status" value="1"/>
</dbReference>
<comment type="subcellular location">
    <subcellularLocation>
        <location evidence="1">Virion</location>
    </subcellularLocation>
</comment>
<dbReference type="Pfam" id="PF13884">
    <property type="entry name" value="Peptidase_S74"/>
    <property type="match status" value="1"/>
</dbReference>
<proteinExistence type="predicted"/>
<protein>
    <recommendedName>
        <fullName evidence="3">Peptidase S74 domain-containing protein</fullName>
    </recommendedName>
</protein>
<keyword evidence="5" id="KW-1185">Reference proteome</keyword>
<evidence type="ECO:0000256" key="2">
    <source>
        <dbReference type="ARBA" id="ARBA00022732"/>
    </source>
</evidence>
<dbReference type="EMBL" id="OQ870568">
    <property type="protein sequence ID" value="WLW38424.1"/>
    <property type="molecule type" value="Genomic_DNA"/>
</dbReference>
<evidence type="ECO:0000313" key="4">
    <source>
        <dbReference type="EMBL" id="WLW38424.1"/>
    </source>
</evidence>